<sequence length="148" mass="15364">MDAVGLTQSGLARRVGVTQGAIAKIAKNNPNGSSYLHKIAQVLETTPAYLTGETDDPSEGAPPPPPPSPVTVRLEVTLGSEEALALMFEGLLAGLDPNASRASHARLLARKLPIALSSLRSLRTVPDHDPASSEADADLATANSEPRP</sequence>
<dbReference type="EMBL" id="BBJS01000010">
    <property type="protein sequence ID" value="GAN12449.1"/>
    <property type="molecule type" value="Genomic_DNA"/>
</dbReference>
<dbReference type="Gene3D" id="1.10.260.40">
    <property type="entry name" value="lambda repressor-like DNA-binding domains"/>
    <property type="match status" value="1"/>
</dbReference>
<dbReference type="InterPro" id="IPR001387">
    <property type="entry name" value="Cro/C1-type_HTH"/>
</dbReference>
<dbReference type="AlphaFoldDB" id="A0A0C9MYP2"/>
<proteinExistence type="predicted"/>
<accession>A0A0C9MYP2</accession>
<dbReference type="SUPFAM" id="SSF47413">
    <property type="entry name" value="lambda repressor-like DNA-binding domains"/>
    <property type="match status" value="1"/>
</dbReference>
<reference evidence="3 4" key="1">
    <citation type="submission" date="2014-08" db="EMBL/GenBank/DDBJ databases">
        <title>Whole genome shotgun sequence of Sphingomonas paucimobilis NBRC 13935.</title>
        <authorList>
            <person name="Hosoyama A."/>
            <person name="Hashimoto M."/>
            <person name="Hosoyama Y."/>
            <person name="Noguchi M."/>
            <person name="Uohara A."/>
            <person name="Ohji S."/>
            <person name="Katano-Makiyama Y."/>
            <person name="Ichikawa N."/>
            <person name="Kimura A."/>
            <person name="Yamazoe A."/>
            <person name="Fujita N."/>
        </authorList>
    </citation>
    <scope>NUCLEOTIDE SEQUENCE [LARGE SCALE GENOMIC DNA]</scope>
    <source>
        <strain evidence="3 4">NBRC 13935</strain>
    </source>
</reference>
<comment type="caution">
    <text evidence="3">The sequence shown here is derived from an EMBL/GenBank/DDBJ whole genome shotgun (WGS) entry which is preliminary data.</text>
</comment>
<keyword evidence="4" id="KW-1185">Reference proteome</keyword>
<evidence type="ECO:0000313" key="4">
    <source>
        <dbReference type="Proteomes" id="UP000032025"/>
    </source>
</evidence>
<dbReference type="GO" id="GO:0003677">
    <property type="term" value="F:DNA binding"/>
    <property type="evidence" value="ECO:0007669"/>
    <property type="project" value="InterPro"/>
</dbReference>
<dbReference type="PROSITE" id="PS50943">
    <property type="entry name" value="HTH_CROC1"/>
    <property type="match status" value="1"/>
</dbReference>
<gene>
    <name evidence="3" type="ORF">SP6_10_00290</name>
</gene>
<dbReference type="Proteomes" id="UP000032025">
    <property type="component" value="Unassembled WGS sequence"/>
</dbReference>
<feature type="domain" description="HTH cro/C1-type" evidence="2">
    <location>
        <begin position="5"/>
        <end position="50"/>
    </location>
</feature>
<dbReference type="Pfam" id="PF01381">
    <property type="entry name" value="HTH_3"/>
    <property type="match status" value="1"/>
</dbReference>
<organism evidence="3 4">
    <name type="scientific">Sphingomonas paucimobilis NBRC 13935</name>
    <dbReference type="NCBI Taxonomy" id="1219050"/>
    <lineage>
        <taxon>Bacteria</taxon>
        <taxon>Pseudomonadati</taxon>
        <taxon>Pseudomonadota</taxon>
        <taxon>Alphaproteobacteria</taxon>
        <taxon>Sphingomonadales</taxon>
        <taxon>Sphingomonadaceae</taxon>
        <taxon>Sphingomonas</taxon>
    </lineage>
</organism>
<name>A0A0C9MYP2_SPHPI</name>
<evidence type="ECO:0000256" key="1">
    <source>
        <dbReference type="SAM" id="MobiDB-lite"/>
    </source>
</evidence>
<feature type="compositionally biased region" description="Pro residues" evidence="1">
    <location>
        <begin position="60"/>
        <end position="69"/>
    </location>
</feature>
<dbReference type="CDD" id="cd00093">
    <property type="entry name" value="HTH_XRE"/>
    <property type="match status" value="1"/>
</dbReference>
<feature type="region of interest" description="Disordered" evidence="1">
    <location>
        <begin position="124"/>
        <end position="148"/>
    </location>
</feature>
<dbReference type="RefSeq" id="WP_042468423.1">
    <property type="nucleotide sequence ID" value="NZ_BBJS01000010.1"/>
</dbReference>
<evidence type="ECO:0000313" key="3">
    <source>
        <dbReference type="EMBL" id="GAN12449.1"/>
    </source>
</evidence>
<protein>
    <submittedName>
        <fullName evidence="3">DNA, contig: SP610</fullName>
    </submittedName>
</protein>
<dbReference type="InterPro" id="IPR010982">
    <property type="entry name" value="Lambda_DNA-bd_dom_sf"/>
</dbReference>
<evidence type="ECO:0000259" key="2">
    <source>
        <dbReference type="PROSITE" id="PS50943"/>
    </source>
</evidence>
<feature type="region of interest" description="Disordered" evidence="1">
    <location>
        <begin position="46"/>
        <end position="70"/>
    </location>
</feature>